<evidence type="ECO:0000259" key="6">
    <source>
        <dbReference type="SMART" id="SM00533"/>
    </source>
</evidence>
<dbReference type="GO" id="GO:0004519">
    <property type="term" value="F:endonuclease activity"/>
    <property type="evidence" value="ECO:0007669"/>
    <property type="project" value="InterPro"/>
</dbReference>
<dbReference type="GO" id="GO:0140664">
    <property type="term" value="F:ATP-dependent DNA damage sensor activity"/>
    <property type="evidence" value="ECO:0007669"/>
    <property type="project" value="InterPro"/>
</dbReference>
<dbReference type="InterPro" id="IPR016151">
    <property type="entry name" value="DNA_mismatch_repair_MutS_N"/>
</dbReference>
<dbReference type="Pfam" id="PF01844">
    <property type="entry name" value="HNH"/>
    <property type="match status" value="1"/>
</dbReference>
<keyword evidence="5" id="KW-0238">DNA-binding</keyword>
<dbReference type="InterPro" id="IPR000432">
    <property type="entry name" value="DNA_mismatch_repair_MutS_C"/>
</dbReference>
<organism evidence="8">
    <name type="scientific">viral metagenome</name>
    <dbReference type="NCBI Taxonomy" id="1070528"/>
    <lineage>
        <taxon>unclassified sequences</taxon>
        <taxon>metagenomes</taxon>
        <taxon>organismal metagenomes</taxon>
    </lineage>
</organism>
<dbReference type="GO" id="GO:0005524">
    <property type="term" value="F:ATP binding"/>
    <property type="evidence" value="ECO:0007669"/>
    <property type="project" value="UniProtKB-KW"/>
</dbReference>
<proteinExistence type="inferred from homology"/>
<protein>
    <recommendedName>
        <fullName evidence="9">DNA mismatch repair proteins mutS family domain-containing protein</fullName>
    </recommendedName>
</protein>
<dbReference type="GO" id="GO:0008270">
    <property type="term" value="F:zinc ion binding"/>
    <property type="evidence" value="ECO:0007669"/>
    <property type="project" value="InterPro"/>
</dbReference>
<sequence>MALISEYFDKLEMHKKEYGENTIVLMQVGAFYEVYGNDKITDIYKFAEICDLIVGTKINSVKMSGFRDFMLEKYIKRLNNNSFVVVVYAQDENKIGTKRSLLGIYSPGTLFEEKQEILSNNTVCIWIYTSFSIILKKEMMYIGLSVINIYNGFVSVYETEDELVYMPTTFNEIERWMSIYNPSEIIIVSMLERDNIDKIIQLGNIRGKIIHIDNEETIKIKNCENQVYQKCILDKFYEDKSEMIMSELINTMSIQSLCYLLNFMNDHNPNLIKKLEIPLIENNIKRVRLENYSLRQLNIIEEDGKYGLLRMIMDECNTNMGKREMEYILLHPITNVKELNESYDTIERIMMYNNNLIVEKILKKCKDLSKIQRQIMMNKITLREINNINEEFKRGIILDKYCCGVIEMNKELIDKFMDYFKETFKEEEDGQIYFNNINEKTKKLYEYDEINDECVKYVSDKMKKYETEYNKKGKIVGDYLKLSENGYIISTENRCKILKEKLKNEGIRVIKLSSTESYIETDELMKRYEKICETREKKKCIMEELINECREKIKNEYYESIKYLCKYLIKIDIYYTKTKIAIKYGYCKPKIKENNNSFIECKKLRHPLIEKINEKNIYIANDLDLSSNGILLYGTNAVGKTSFIKSIGIGIIMAQCGFYVSAEEFIYSPYNSIFTRITGNDNIFKGLSTFAVEMSELRTILKMADKNSLILGDELCSGTEIMSATSIFVVGIEELVIKESSFIFATHLHEIVNYDEIIKLSEKIRIKHMSVIYNKEKDELIYDRRIKDGCGTKMYGLEVCKAMHLPDSFLEKANKIRLKYYTDDEKTGILELKSSQYNKKVLRGLVCEKCGKKRGEEIHHIIPQKNANKNGLIKKNGILINKNHLSNLMNICSECHKNEHKSTKS</sequence>
<keyword evidence="4" id="KW-0067">ATP-binding</keyword>
<evidence type="ECO:0000259" key="7">
    <source>
        <dbReference type="SMART" id="SM00534"/>
    </source>
</evidence>
<name>A0A6C0H5D5_9ZZZZ</name>
<dbReference type="PANTHER" id="PTHR11361">
    <property type="entry name" value="DNA MISMATCH REPAIR PROTEIN MUTS FAMILY MEMBER"/>
    <property type="match status" value="1"/>
</dbReference>
<dbReference type="SMART" id="SM00533">
    <property type="entry name" value="MUTSd"/>
    <property type="match status" value="1"/>
</dbReference>
<dbReference type="GO" id="GO:0006298">
    <property type="term" value="P:mismatch repair"/>
    <property type="evidence" value="ECO:0007669"/>
    <property type="project" value="InterPro"/>
</dbReference>
<evidence type="ECO:0000313" key="8">
    <source>
        <dbReference type="EMBL" id="QHT75590.1"/>
    </source>
</evidence>
<dbReference type="SUPFAM" id="SSF55271">
    <property type="entry name" value="DNA repair protein MutS, domain I"/>
    <property type="match status" value="1"/>
</dbReference>
<comment type="similarity">
    <text evidence="1">Belongs to the DNA mismatch repair MutS family.</text>
</comment>
<dbReference type="Pfam" id="PF01624">
    <property type="entry name" value="MutS_I"/>
    <property type="match status" value="1"/>
</dbReference>
<dbReference type="InterPro" id="IPR017261">
    <property type="entry name" value="DNA_mismatch_repair_MutS/MSH"/>
</dbReference>
<keyword evidence="2" id="KW-0547">Nucleotide-binding</keyword>
<dbReference type="Pfam" id="PF05192">
    <property type="entry name" value="MutS_III"/>
    <property type="match status" value="1"/>
</dbReference>
<evidence type="ECO:0000256" key="1">
    <source>
        <dbReference type="ARBA" id="ARBA00006271"/>
    </source>
</evidence>
<dbReference type="GO" id="GO:0030983">
    <property type="term" value="F:mismatched DNA binding"/>
    <property type="evidence" value="ECO:0007669"/>
    <property type="project" value="InterPro"/>
</dbReference>
<reference evidence="8" key="1">
    <citation type="journal article" date="2020" name="Nature">
        <title>Giant virus diversity and host interactions through global metagenomics.</title>
        <authorList>
            <person name="Schulz F."/>
            <person name="Roux S."/>
            <person name="Paez-Espino D."/>
            <person name="Jungbluth S."/>
            <person name="Walsh D.A."/>
            <person name="Denef V.J."/>
            <person name="McMahon K.D."/>
            <person name="Konstantinidis K.T."/>
            <person name="Eloe-Fadrosh E.A."/>
            <person name="Kyrpides N.C."/>
            <person name="Woyke T."/>
        </authorList>
    </citation>
    <scope>NUCLEOTIDE SEQUENCE</scope>
    <source>
        <strain evidence="8">GVMAG-M-3300023179-71</strain>
    </source>
</reference>
<dbReference type="InterPro" id="IPR045076">
    <property type="entry name" value="MutS"/>
</dbReference>
<dbReference type="Gene3D" id="1.10.1420.10">
    <property type="match status" value="2"/>
</dbReference>
<dbReference type="InterPro" id="IPR036187">
    <property type="entry name" value="DNA_mismatch_repair_MutS_sf"/>
</dbReference>
<dbReference type="InterPro" id="IPR027417">
    <property type="entry name" value="P-loop_NTPase"/>
</dbReference>
<dbReference type="SMART" id="SM00534">
    <property type="entry name" value="MUTSac"/>
    <property type="match status" value="1"/>
</dbReference>
<evidence type="ECO:0000256" key="4">
    <source>
        <dbReference type="ARBA" id="ARBA00022840"/>
    </source>
</evidence>
<dbReference type="PIRSF" id="PIRSF037677">
    <property type="entry name" value="DNA_mis_repair_Msh6"/>
    <property type="match status" value="1"/>
</dbReference>
<dbReference type="PANTHER" id="PTHR11361:SF148">
    <property type="entry name" value="DNA MISMATCH REPAIR PROTEIN MSH6"/>
    <property type="match status" value="1"/>
</dbReference>
<dbReference type="GO" id="GO:0032301">
    <property type="term" value="C:MutSalpha complex"/>
    <property type="evidence" value="ECO:0007669"/>
    <property type="project" value="TreeGrafter"/>
</dbReference>
<dbReference type="SUPFAM" id="SSF48334">
    <property type="entry name" value="DNA repair protein MutS, domain III"/>
    <property type="match status" value="1"/>
</dbReference>
<dbReference type="Gene3D" id="3.40.1170.10">
    <property type="entry name" value="DNA repair protein MutS, domain I"/>
    <property type="match status" value="1"/>
</dbReference>
<evidence type="ECO:0000256" key="2">
    <source>
        <dbReference type="ARBA" id="ARBA00022741"/>
    </source>
</evidence>
<evidence type="ECO:0000256" key="3">
    <source>
        <dbReference type="ARBA" id="ARBA00022763"/>
    </source>
</evidence>
<dbReference type="InterPro" id="IPR003615">
    <property type="entry name" value="HNH_nuc"/>
</dbReference>
<evidence type="ECO:0008006" key="9">
    <source>
        <dbReference type="Google" id="ProtNLM"/>
    </source>
</evidence>
<accession>A0A6C0H5D5</accession>
<feature type="domain" description="DNA mismatch repair proteins mutS family" evidence="7">
    <location>
        <begin position="627"/>
        <end position="818"/>
    </location>
</feature>
<dbReference type="Pfam" id="PF00488">
    <property type="entry name" value="MutS_V"/>
    <property type="match status" value="1"/>
</dbReference>
<dbReference type="InterPro" id="IPR007695">
    <property type="entry name" value="DNA_mismatch_repair_MutS-lik_N"/>
</dbReference>
<dbReference type="Gene3D" id="1.10.30.50">
    <property type="match status" value="1"/>
</dbReference>
<dbReference type="EMBL" id="MN739880">
    <property type="protein sequence ID" value="QHT75590.1"/>
    <property type="molecule type" value="Genomic_DNA"/>
</dbReference>
<dbReference type="Gene3D" id="3.40.50.300">
    <property type="entry name" value="P-loop containing nucleotide triphosphate hydrolases"/>
    <property type="match status" value="1"/>
</dbReference>
<keyword evidence="3" id="KW-0227">DNA damage</keyword>
<dbReference type="SUPFAM" id="SSF52540">
    <property type="entry name" value="P-loop containing nucleoside triphosphate hydrolases"/>
    <property type="match status" value="1"/>
</dbReference>
<feature type="domain" description="DNA mismatch repair protein MutS core" evidence="6">
    <location>
        <begin position="304"/>
        <end position="612"/>
    </location>
</feature>
<evidence type="ECO:0000256" key="5">
    <source>
        <dbReference type="ARBA" id="ARBA00023125"/>
    </source>
</evidence>
<dbReference type="InterPro" id="IPR007696">
    <property type="entry name" value="DNA_mismatch_repair_MutS_core"/>
</dbReference>
<dbReference type="CDD" id="cd00085">
    <property type="entry name" value="HNHc"/>
    <property type="match status" value="1"/>
</dbReference>
<dbReference type="InterPro" id="IPR002711">
    <property type="entry name" value="HNH"/>
</dbReference>
<dbReference type="AlphaFoldDB" id="A0A6C0H5D5"/>